<dbReference type="AlphaFoldDB" id="A0AAV4XZH5"/>
<dbReference type="Proteomes" id="UP001054945">
    <property type="component" value="Unassembled WGS sequence"/>
</dbReference>
<evidence type="ECO:0000256" key="1">
    <source>
        <dbReference type="SAM" id="MobiDB-lite"/>
    </source>
</evidence>
<proteinExistence type="predicted"/>
<keyword evidence="2" id="KW-1133">Transmembrane helix</keyword>
<keyword evidence="2" id="KW-0472">Membrane</keyword>
<feature type="region of interest" description="Disordered" evidence="1">
    <location>
        <begin position="73"/>
        <end position="97"/>
    </location>
</feature>
<comment type="caution">
    <text evidence="3">The sequence shown here is derived from an EMBL/GenBank/DDBJ whole genome shotgun (WGS) entry which is preliminary data.</text>
</comment>
<organism evidence="3 4">
    <name type="scientific">Caerostris extrusa</name>
    <name type="common">Bark spider</name>
    <name type="synonym">Caerostris bankana</name>
    <dbReference type="NCBI Taxonomy" id="172846"/>
    <lineage>
        <taxon>Eukaryota</taxon>
        <taxon>Metazoa</taxon>
        <taxon>Ecdysozoa</taxon>
        <taxon>Arthropoda</taxon>
        <taxon>Chelicerata</taxon>
        <taxon>Arachnida</taxon>
        <taxon>Araneae</taxon>
        <taxon>Araneomorphae</taxon>
        <taxon>Entelegynae</taxon>
        <taxon>Araneoidea</taxon>
        <taxon>Araneidae</taxon>
        <taxon>Caerostris</taxon>
    </lineage>
</organism>
<dbReference type="EMBL" id="BPLR01018387">
    <property type="protein sequence ID" value="GIY99135.1"/>
    <property type="molecule type" value="Genomic_DNA"/>
</dbReference>
<sequence length="105" mass="11622">MPDSWLTVATYATATPADTEADVALYVGVFVAVAVFVVVVIAMVMLVRRIKGRDPCMYRGAGTELLSYALGSGKNCSRGRKKEKDTKENPPRRRKMAPLFYCPIY</sequence>
<accession>A0AAV4XZH5</accession>
<name>A0AAV4XZH5_CAEEX</name>
<gene>
    <name evidence="3" type="ORF">CEXT_29461</name>
</gene>
<protein>
    <submittedName>
        <fullName evidence="3">Uncharacterized protein</fullName>
    </submittedName>
</protein>
<feature type="compositionally biased region" description="Basic and acidic residues" evidence="1">
    <location>
        <begin position="82"/>
        <end position="91"/>
    </location>
</feature>
<reference evidence="3 4" key="1">
    <citation type="submission" date="2021-06" db="EMBL/GenBank/DDBJ databases">
        <title>Caerostris extrusa draft genome.</title>
        <authorList>
            <person name="Kono N."/>
            <person name="Arakawa K."/>
        </authorList>
    </citation>
    <scope>NUCLEOTIDE SEQUENCE [LARGE SCALE GENOMIC DNA]</scope>
</reference>
<feature type="transmembrane region" description="Helical" evidence="2">
    <location>
        <begin position="23"/>
        <end position="47"/>
    </location>
</feature>
<keyword evidence="2" id="KW-0812">Transmembrane</keyword>
<evidence type="ECO:0000313" key="3">
    <source>
        <dbReference type="EMBL" id="GIY99135.1"/>
    </source>
</evidence>
<keyword evidence="4" id="KW-1185">Reference proteome</keyword>
<evidence type="ECO:0000256" key="2">
    <source>
        <dbReference type="SAM" id="Phobius"/>
    </source>
</evidence>
<evidence type="ECO:0000313" key="4">
    <source>
        <dbReference type="Proteomes" id="UP001054945"/>
    </source>
</evidence>